<proteinExistence type="predicted"/>
<name>A0A8S5TNI6_9CAUD</name>
<reference evidence="1" key="1">
    <citation type="journal article" date="2021" name="Proc. Natl. Acad. Sci. U.S.A.">
        <title>A Catalog of Tens of Thousands of Viruses from Human Metagenomes Reveals Hidden Associations with Chronic Diseases.</title>
        <authorList>
            <person name="Tisza M.J."/>
            <person name="Buck C.B."/>
        </authorList>
    </citation>
    <scope>NUCLEOTIDE SEQUENCE</scope>
    <source>
        <strain evidence="1">Ct90d35</strain>
    </source>
</reference>
<protein>
    <submittedName>
        <fullName evidence="1">Uncharacterized protein</fullName>
    </submittedName>
</protein>
<accession>A0A8S5TNI6</accession>
<organism evidence="1">
    <name type="scientific">Podoviridae sp. ct90d35</name>
    <dbReference type="NCBI Taxonomy" id="2827724"/>
    <lineage>
        <taxon>Viruses</taxon>
        <taxon>Duplodnaviria</taxon>
        <taxon>Heunggongvirae</taxon>
        <taxon>Uroviricota</taxon>
        <taxon>Caudoviricetes</taxon>
    </lineage>
</organism>
<dbReference type="EMBL" id="BK032865">
    <property type="protein sequence ID" value="DAF64691.1"/>
    <property type="molecule type" value="Genomic_DNA"/>
</dbReference>
<evidence type="ECO:0000313" key="1">
    <source>
        <dbReference type="EMBL" id="DAF64691.1"/>
    </source>
</evidence>
<sequence length="101" mass="11125">MMQGDSYCLGIELLNNAGSHIAPENVADVEITVGRVSKSLQRGQIRFENNAWLYPLSQQESMAMMPGSVPAQVRVVWKNGAVEGCELYGIRARESLSKEVL</sequence>